<keyword evidence="1 4" id="KW-1017">Isopeptide bond</keyword>
<proteinExistence type="inferred from homology"/>
<dbReference type="AlphaFoldDB" id="A0A1V9XY76"/>
<dbReference type="GO" id="GO:0000045">
    <property type="term" value="P:autophagosome assembly"/>
    <property type="evidence" value="ECO:0007669"/>
    <property type="project" value="InterPro"/>
</dbReference>
<keyword evidence="3 4" id="KW-0072">Autophagy</keyword>
<comment type="caution">
    <text evidence="5">The sequence shown here is derived from an EMBL/GenBank/DDBJ whole genome shotgun (WGS) entry which is preliminary data.</text>
</comment>
<dbReference type="FunCoup" id="A0A1V9XY76">
    <property type="interactions" value="814"/>
</dbReference>
<organism evidence="5 6">
    <name type="scientific">Tropilaelaps mercedesae</name>
    <dbReference type="NCBI Taxonomy" id="418985"/>
    <lineage>
        <taxon>Eukaryota</taxon>
        <taxon>Metazoa</taxon>
        <taxon>Ecdysozoa</taxon>
        <taxon>Arthropoda</taxon>
        <taxon>Chelicerata</taxon>
        <taxon>Arachnida</taxon>
        <taxon>Acari</taxon>
        <taxon>Parasitiformes</taxon>
        <taxon>Mesostigmata</taxon>
        <taxon>Gamasina</taxon>
        <taxon>Dermanyssoidea</taxon>
        <taxon>Laelapidae</taxon>
        <taxon>Tropilaelaps</taxon>
    </lineage>
</organism>
<dbReference type="GO" id="GO:0000422">
    <property type="term" value="P:autophagy of mitochondrion"/>
    <property type="evidence" value="ECO:0007669"/>
    <property type="project" value="TreeGrafter"/>
</dbReference>
<evidence type="ECO:0000256" key="1">
    <source>
        <dbReference type="ARBA" id="ARBA00022499"/>
    </source>
</evidence>
<sequence>MQGSGSSGQVVPKKVDVLLKATGDAPILTQTRWNVRAEWTIADLMVNIKKILKLQPSESLFFYVNQAFAPPLDEKLSNLHEVYATNGKLALHYAKAEAWG</sequence>
<comment type="function">
    <text evidence="4">Ubiquitin-like protein involved in autophagic vesicle formation.</text>
</comment>
<reference evidence="5 6" key="1">
    <citation type="journal article" date="2017" name="Gigascience">
        <title>Draft genome of the honey bee ectoparasitic mite, Tropilaelaps mercedesae, is shaped by the parasitic life history.</title>
        <authorList>
            <person name="Dong X."/>
            <person name="Armstrong S.D."/>
            <person name="Xia D."/>
            <person name="Makepeace B.L."/>
            <person name="Darby A.C."/>
            <person name="Kadowaki T."/>
        </authorList>
    </citation>
    <scope>NUCLEOTIDE SEQUENCE [LARGE SCALE GENOMIC DNA]</scope>
    <source>
        <strain evidence="5">Wuxi-XJTLU</strain>
    </source>
</reference>
<dbReference type="InterPro" id="IPR029071">
    <property type="entry name" value="Ubiquitin-like_domsf"/>
</dbReference>
<dbReference type="Pfam" id="PF04110">
    <property type="entry name" value="APG12"/>
    <property type="match status" value="1"/>
</dbReference>
<comment type="subunit">
    <text evidence="4">Forms a conjugate with ATG5.</text>
</comment>
<dbReference type="GO" id="GO:0019776">
    <property type="term" value="F:Atg8-family ligase activity"/>
    <property type="evidence" value="ECO:0007669"/>
    <property type="project" value="TreeGrafter"/>
</dbReference>
<dbReference type="GO" id="GO:0034727">
    <property type="term" value="P:piecemeal microautophagy of the nucleus"/>
    <property type="evidence" value="ECO:0007669"/>
    <property type="project" value="TreeGrafter"/>
</dbReference>
<dbReference type="GO" id="GO:0034045">
    <property type="term" value="C:phagophore assembly site membrane"/>
    <property type="evidence" value="ECO:0007669"/>
    <property type="project" value="TreeGrafter"/>
</dbReference>
<dbReference type="SUPFAM" id="SSF54236">
    <property type="entry name" value="Ubiquitin-like"/>
    <property type="match status" value="1"/>
</dbReference>
<evidence type="ECO:0000256" key="3">
    <source>
        <dbReference type="ARBA" id="ARBA00023006"/>
    </source>
</evidence>
<dbReference type="EMBL" id="MNPL01002247">
    <property type="protein sequence ID" value="OQR78419.1"/>
    <property type="molecule type" value="Genomic_DNA"/>
</dbReference>
<dbReference type="Gene3D" id="3.10.20.90">
    <property type="entry name" value="Phosphatidylinositol 3-kinase Catalytic Subunit, Chain A, domain 1"/>
    <property type="match status" value="1"/>
</dbReference>
<dbReference type="Proteomes" id="UP000192247">
    <property type="component" value="Unassembled WGS sequence"/>
</dbReference>
<evidence type="ECO:0000256" key="4">
    <source>
        <dbReference type="RuleBase" id="RU361201"/>
    </source>
</evidence>
<comment type="similarity">
    <text evidence="4">Belongs to the ATG12 family.</text>
</comment>
<keyword evidence="6" id="KW-1185">Reference proteome</keyword>
<dbReference type="GO" id="GO:0034274">
    <property type="term" value="C:Atg12-Atg5-Atg16 complex"/>
    <property type="evidence" value="ECO:0007669"/>
    <property type="project" value="TreeGrafter"/>
</dbReference>
<evidence type="ECO:0000313" key="6">
    <source>
        <dbReference type="Proteomes" id="UP000192247"/>
    </source>
</evidence>
<dbReference type="GO" id="GO:0097352">
    <property type="term" value="P:autophagosome maturation"/>
    <property type="evidence" value="ECO:0007669"/>
    <property type="project" value="TreeGrafter"/>
</dbReference>
<dbReference type="OrthoDB" id="10003551at2759"/>
<name>A0A1V9XY76_9ACAR</name>
<dbReference type="InterPro" id="IPR007242">
    <property type="entry name" value="Atg12"/>
</dbReference>
<protein>
    <recommendedName>
        <fullName evidence="4">Ubiquitin-like protein ATG12</fullName>
    </recommendedName>
</protein>
<dbReference type="PANTHER" id="PTHR13385:SF0">
    <property type="entry name" value="UBIQUITIN-LIKE PROTEIN ATG12"/>
    <property type="match status" value="1"/>
</dbReference>
<dbReference type="GO" id="GO:0000421">
    <property type="term" value="C:autophagosome membrane"/>
    <property type="evidence" value="ECO:0007669"/>
    <property type="project" value="TreeGrafter"/>
</dbReference>
<evidence type="ECO:0000313" key="5">
    <source>
        <dbReference type="EMBL" id="OQR78419.1"/>
    </source>
</evidence>
<dbReference type="CDD" id="cd01612">
    <property type="entry name" value="Ubl_ATG12"/>
    <property type="match status" value="1"/>
</dbReference>
<dbReference type="PANTHER" id="PTHR13385">
    <property type="entry name" value="AUTOPHAGY PROTEIN 12"/>
    <property type="match status" value="1"/>
</dbReference>
<dbReference type="GO" id="GO:0061723">
    <property type="term" value="P:glycophagy"/>
    <property type="evidence" value="ECO:0007669"/>
    <property type="project" value="TreeGrafter"/>
</dbReference>
<dbReference type="STRING" id="418985.A0A1V9XY76"/>
<accession>A0A1V9XY76</accession>
<dbReference type="InParanoid" id="A0A1V9XY76"/>
<gene>
    <name evidence="5" type="ORF">BIW11_06424</name>
</gene>
<evidence type="ECO:0000256" key="2">
    <source>
        <dbReference type="ARBA" id="ARBA00022786"/>
    </source>
</evidence>
<keyword evidence="2 4" id="KW-0833">Ubl conjugation pathway</keyword>